<dbReference type="InterPro" id="IPR012434">
    <property type="entry name" value="DUF1631"/>
</dbReference>
<gene>
    <name evidence="2" type="ORF">CK501_10435</name>
</gene>
<reference evidence="2 3" key="1">
    <citation type="submission" date="2017-08" db="EMBL/GenBank/DDBJ databases">
        <title>Halovibrio sewagensis sp. nov., isolated from wastewater of high salinity.</title>
        <authorList>
            <person name="Dong X."/>
            <person name="Zhang G."/>
        </authorList>
    </citation>
    <scope>NUCLEOTIDE SEQUENCE [LARGE SCALE GENOMIC DNA]</scope>
    <source>
        <strain evidence="2 3">YL5-2</strain>
    </source>
</reference>
<feature type="compositionally biased region" description="Basic and acidic residues" evidence="1">
    <location>
        <begin position="240"/>
        <end position="251"/>
    </location>
</feature>
<feature type="region of interest" description="Disordered" evidence="1">
    <location>
        <begin position="1"/>
        <end position="20"/>
    </location>
</feature>
<dbReference type="RefSeq" id="WP_095617681.1">
    <property type="nucleotide sequence ID" value="NZ_NSKD01000004.1"/>
</dbReference>
<feature type="region of interest" description="Disordered" evidence="1">
    <location>
        <begin position="95"/>
        <end position="115"/>
    </location>
</feature>
<evidence type="ECO:0000313" key="3">
    <source>
        <dbReference type="Proteomes" id="UP000218896"/>
    </source>
</evidence>
<organism evidence="2 3">
    <name type="scientific">Halovibrio salipaludis</name>
    <dbReference type="NCBI Taxonomy" id="2032626"/>
    <lineage>
        <taxon>Bacteria</taxon>
        <taxon>Pseudomonadati</taxon>
        <taxon>Pseudomonadota</taxon>
        <taxon>Gammaproteobacteria</taxon>
        <taxon>Oceanospirillales</taxon>
        <taxon>Halomonadaceae</taxon>
        <taxon>Halovibrio</taxon>
    </lineage>
</organism>
<dbReference type="EMBL" id="NSKD01000004">
    <property type="protein sequence ID" value="PAU80061.1"/>
    <property type="molecule type" value="Genomic_DNA"/>
</dbReference>
<proteinExistence type="predicted"/>
<dbReference type="AlphaFoldDB" id="A0A2A2F380"/>
<dbReference type="OrthoDB" id="6188167at2"/>
<protein>
    <recommendedName>
        <fullName evidence="4">DUF1631 domain-containing protein</fullName>
    </recommendedName>
</protein>
<comment type="caution">
    <text evidence="2">The sequence shown here is derived from an EMBL/GenBank/DDBJ whole genome shotgun (WGS) entry which is preliminary data.</text>
</comment>
<evidence type="ECO:0000256" key="1">
    <source>
        <dbReference type="SAM" id="MobiDB-lite"/>
    </source>
</evidence>
<sequence length="726" mass="82346">MSEQSGIHPVPPGQGRHNDSSLPEAIRQVRDTVTPGLCDLLGGTLDAIDDALFELANGARSNNDQNRYFETMREIRIKRKGIEKQFREALTNLFRKPPGSNAEEAHDQPQSVDADSLSLVDNDDLEEQVAINAMVTKATVSFQGPLLQLQTRLTALYPGHDSEHPVNPLAPEHLCGAFREACSDLDIQIRERLILLKHFDRYLLASLGIVLDEANRILIQAGVIPDFRYEVHTRGSQGRPDPERARHEPGTRTEQQATDEAREFLSSISSLLSGYRRYSTDAMGNAPSDSFHIVSKRELYDLLSRIPQPQHQGDLSQGAPDRPDLRGLVGELLERQSETQGNRAALETMDEDLINLVALLFEFILDDRNLSPPIQALISRLQIPVLKVVVRDRSFLSNPSHPARKLLNALARAGIGWNDHNEKNRDRLYKEIQRVVQRILEEFDGDVALFETLYDEFEQFLQRETRKATLVEQRTRESERGRIKSRRAQETVDQVLRERLDGRDVPEHVHQLLTQGWSRVMFLAYLRDDNEHRWAHTVRVVDDLLWCLRPQAESDGREQWVRLVPTLIKTIRAGLEEVSYNASRLDETMTGLKRELTQAFRRQALAEAAEDDPPPEPVVQTAVKQSQAFEDAAMAEHYEKLETISIGDWVEFHLVNGTHFRCKLSAVIEDADSFVFVNRMGLKVAEKSRADLAHELRRGRMTLLEQGALIDRALHAVVGGLNRKAG</sequence>
<name>A0A2A2F380_9GAMM</name>
<accession>A0A2A2F380</accession>
<evidence type="ECO:0000313" key="2">
    <source>
        <dbReference type="EMBL" id="PAU80061.1"/>
    </source>
</evidence>
<feature type="region of interest" description="Disordered" evidence="1">
    <location>
        <begin position="232"/>
        <end position="259"/>
    </location>
</feature>
<keyword evidence="3" id="KW-1185">Reference proteome</keyword>
<dbReference type="Pfam" id="PF07793">
    <property type="entry name" value="DUF1631"/>
    <property type="match status" value="1"/>
</dbReference>
<dbReference type="Proteomes" id="UP000218896">
    <property type="component" value="Unassembled WGS sequence"/>
</dbReference>
<evidence type="ECO:0008006" key="4">
    <source>
        <dbReference type="Google" id="ProtNLM"/>
    </source>
</evidence>